<evidence type="ECO:0000313" key="2">
    <source>
        <dbReference type="EnsemblMetazoa" id="Aqu2.1.10675_001"/>
    </source>
</evidence>
<sequence length="105" mass="11920">MTDPISLIVALLLINLLMSLMLVITSVFAITATWVIQFIFMAGLVFMAGIFIALLYCCLARRRKEEKIKYPKQATDRDVYDTIRAHILPSLCSKGHKREGNIYVV</sequence>
<keyword evidence="1" id="KW-1133">Transmembrane helix</keyword>
<dbReference type="AlphaFoldDB" id="A0A1X7T8E5"/>
<feature type="transmembrane region" description="Helical" evidence="1">
    <location>
        <begin position="36"/>
        <end position="59"/>
    </location>
</feature>
<dbReference type="EnsemblMetazoa" id="Aqu2.1.10675_001">
    <property type="protein sequence ID" value="Aqu2.1.10675_001"/>
    <property type="gene ID" value="Aqu2.1.10675"/>
</dbReference>
<keyword evidence="1" id="KW-0812">Transmembrane</keyword>
<dbReference type="InParanoid" id="A0A1X7T8E5"/>
<name>A0A1X7T8E5_AMPQE</name>
<reference evidence="2" key="1">
    <citation type="submission" date="2017-05" db="UniProtKB">
        <authorList>
            <consortium name="EnsemblMetazoa"/>
        </authorList>
    </citation>
    <scope>IDENTIFICATION</scope>
</reference>
<feature type="transmembrane region" description="Helical" evidence="1">
    <location>
        <begin position="7"/>
        <end position="30"/>
    </location>
</feature>
<proteinExistence type="predicted"/>
<organism evidence="2">
    <name type="scientific">Amphimedon queenslandica</name>
    <name type="common">Sponge</name>
    <dbReference type="NCBI Taxonomy" id="400682"/>
    <lineage>
        <taxon>Eukaryota</taxon>
        <taxon>Metazoa</taxon>
        <taxon>Porifera</taxon>
        <taxon>Demospongiae</taxon>
        <taxon>Heteroscleromorpha</taxon>
        <taxon>Haplosclerida</taxon>
        <taxon>Niphatidae</taxon>
        <taxon>Amphimedon</taxon>
    </lineage>
</organism>
<protein>
    <submittedName>
        <fullName evidence="2">Uncharacterized protein</fullName>
    </submittedName>
</protein>
<keyword evidence="1" id="KW-0472">Membrane</keyword>
<evidence type="ECO:0000256" key="1">
    <source>
        <dbReference type="SAM" id="Phobius"/>
    </source>
</evidence>
<accession>A0A1X7T8E5</accession>